<evidence type="ECO:0000313" key="2">
    <source>
        <dbReference type="EMBL" id="CAI2384202.1"/>
    </source>
</evidence>
<evidence type="ECO:0000256" key="1">
    <source>
        <dbReference type="SAM" id="MobiDB-lite"/>
    </source>
</evidence>
<dbReference type="AlphaFoldDB" id="A0AAD2D7W1"/>
<evidence type="ECO:0000313" key="4">
    <source>
        <dbReference type="Proteomes" id="UP001295684"/>
    </source>
</evidence>
<protein>
    <submittedName>
        <fullName evidence="2">Uncharacterized protein</fullName>
    </submittedName>
</protein>
<feature type="region of interest" description="Disordered" evidence="1">
    <location>
        <begin position="1"/>
        <end position="23"/>
    </location>
</feature>
<name>A0AAD2D7W1_EUPCR</name>
<accession>A0AAD2D7W1</accession>
<comment type="caution">
    <text evidence="2">The sequence shown here is derived from an EMBL/GenBank/DDBJ whole genome shotgun (WGS) entry which is preliminary data.</text>
</comment>
<keyword evidence="4" id="KW-1185">Reference proteome</keyword>
<organism evidence="2 4">
    <name type="scientific">Euplotes crassus</name>
    <dbReference type="NCBI Taxonomy" id="5936"/>
    <lineage>
        <taxon>Eukaryota</taxon>
        <taxon>Sar</taxon>
        <taxon>Alveolata</taxon>
        <taxon>Ciliophora</taxon>
        <taxon>Intramacronucleata</taxon>
        <taxon>Spirotrichea</taxon>
        <taxon>Hypotrichia</taxon>
        <taxon>Euplotida</taxon>
        <taxon>Euplotidae</taxon>
        <taxon>Moneuplotes</taxon>
    </lineage>
</organism>
<reference evidence="2" key="1">
    <citation type="submission" date="2023-07" db="EMBL/GenBank/DDBJ databases">
        <authorList>
            <consortium name="AG Swart"/>
            <person name="Singh M."/>
            <person name="Singh A."/>
            <person name="Seah K."/>
            <person name="Emmerich C."/>
        </authorList>
    </citation>
    <scope>NUCLEOTIDE SEQUENCE</scope>
    <source>
        <strain evidence="2">DP1</strain>
    </source>
</reference>
<evidence type="ECO:0000313" key="3">
    <source>
        <dbReference type="EMBL" id="CAI2384217.1"/>
    </source>
</evidence>
<gene>
    <name evidence="2" type="ORF">ECRASSUSDP1_LOCUS25724</name>
    <name evidence="3" type="ORF">ECRASSUSDP1_LOCUS25739</name>
</gene>
<feature type="compositionally biased region" description="Polar residues" evidence="1">
    <location>
        <begin position="7"/>
        <end position="23"/>
    </location>
</feature>
<dbReference type="EMBL" id="CAMPGE010026535">
    <property type="protein sequence ID" value="CAI2384217.1"/>
    <property type="molecule type" value="Genomic_DNA"/>
</dbReference>
<proteinExistence type="predicted"/>
<sequence length="101" mass="11291">MDPEIDQVQNTAENTENTESKFDISSSKGLVDIDWDVNIVAGGKGIDRLFKRVASIKITADNNKAASGTNKRTNQVEFEIDTQSGNEMIRKLEELERVFTL</sequence>
<dbReference type="EMBL" id="CAMPGE010026519">
    <property type="protein sequence ID" value="CAI2384202.1"/>
    <property type="molecule type" value="Genomic_DNA"/>
</dbReference>
<dbReference type="Proteomes" id="UP001295684">
    <property type="component" value="Unassembled WGS sequence"/>
</dbReference>